<dbReference type="InterPro" id="IPR000595">
    <property type="entry name" value="cNMP-bd_dom"/>
</dbReference>
<dbReference type="Pfam" id="PF00027">
    <property type="entry name" value="cNMP_binding"/>
    <property type="match status" value="1"/>
</dbReference>
<proteinExistence type="predicted"/>
<name>A0A4Z0QEH9_9BACT</name>
<dbReference type="CDD" id="cd00038">
    <property type="entry name" value="CAP_ED"/>
    <property type="match status" value="1"/>
</dbReference>
<organism evidence="2 3">
    <name type="scientific">Hymenobacter metallicola</name>
    <dbReference type="NCBI Taxonomy" id="2563114"/>
    <lineage>
        <taxon>Bacteria</taxon>
        <taxon>Pseudomonadati</taxon>
        <taxon>Bacteroidota</taxon>
        <taxon>Cytophagia</taxon>
        <taxon>Cytophagales</taxon>
        <taxon>Hymenobacteraceae</taxon>
        <taxon>Hymenobacter</taxon>
    </lineage>
</organism>
<gene>
    <name evidence="2" type="ORF">E5K02_13770</name>
</gene>
<accession>A0A4Z0QEH9</accession>
<keyword evidence="3" id="KW-1185">Reference proteome</keyword>
<dbReference type="Proteomes" id="UP000298471">
    <property type="component" value="Unassembled WGS sequence"/>
</dbReference>
<dbReference type="InterPro" id="IPR018490">
    <property type="entry name" value="cNMP-bd_dom_sf"/>
</dbReference>
<dbReference type="SUPFAM" id="SSF51206">
    <property type="entry name" value="cAMP-binding domain-like"/>
    <property type="match status" value="1"/>
</dbReference>
<dbReference type="InterPro" id="IPR014710">
    <property type="entry name" value="RmlC-like_jellyroll"/>
</dbReference>
<dbReference type="Gene3D" id="2.60.120.10">
    <property type="entry name" value="Jelly Rolls"/>
    <property type="match status" value="1"/>
</dbReference>
<evidence type="ECO:0000313" key="2">
    <source>
        <dbReference type="EMBL" id="TGE27441.1"/>
    </source>
</evidence>
<feature type="domain" description="Cyclic nucleotide-binding" evidence="1">
    <location>
        <begin position="10"/>
        <end position="128"/>
    </location>
</feature>
<protein>
    <submittedName>
        <fullName evidence="2">Crp/Fnr family transcriptional regulator</fullName>
    </submittedName>
</protein>
<evidence type="ECO:0000313" key="3">
    <source>
        <dbReference type="Proteomes" id="UP000298471"/>
    </source>
</evidence>
<reference evidence="2 3" key="1">
    <citation type="submission" date="2019-04" db="EMBL/GenBank/DDBJ databases">
        <authorList>
            <person name="Feng G."/>
            <person name="Zhang J."/>
            <person name="Zhu H."/>
        </authorList>
    </citation>
    <scope>NUCLEOTIDE SEQUENCE [LARGE SCALE GENOMIC DNA]</scope>
    <source>
        <strain evidence="2 3">9PBR-1</strain>
    </source>
</reference>
<dbReference type="RefSeq" id="WP_135395410.1">
    <property type="nucleotide sequence ID" value="NZ_SRMB01000002.1"/>
</dbReference>
<evidence type="ECO:0000259" key="1">
    <source>
        <dbReference type="SMART" id="SM00100"/>
    </source>
</evidence>
<dbReference type="OrthoDB" id="680421at2"/>
<comment type="caution">
    <text evidence="2">The sequence shown here is derived from an EMBL/GenBank/DDBJ whole genome shotgun (WGS) entry which is preliminary data.</text>
</comment>
<sequence>MSSFISFLNTLQPLSPALTQALLASTTPERLPAHHCLLQPGQVARRVYFLEAGLVRGYTLLHGREISSWFMQAGDFVISILSFFTQQPSEEYLELLEPSVVHSITYDQLQRLYHDFPEFNFIGRRVLEKYYVLSEQRAQTLRSRTAAERYELLLRDFPTVFQRVALHHIASHLGMAPETLSRLRNKPS</sequence>
<dbReference type="AlphaFoldDB" id="A0A4Z0QEH9"/>
<dbReference type="EMBL" id="SRMB01000002">
    <property type="protein sequence ID" value="TGE27441.1"/>
    <property type="molecule type" value="Genomic_DNA"/>
</dbReference>
<dbReference type="SMART" id="SM00100">
    <property type="entry name" value="cNMP"/>
    <property type="match status" value="1"/>
</dbReference>